<dbReference type="Gene3D" id="3.30.420.40">
    <property type="match status" value="1"/>
</dbReference>
<protein>
    <recommendedName>
        <fullName evidence="8">Apyrase 7</fullName>
    </recommendedName>
</protein>
<dbReference type="PANTHER" id="PTHR11782:SF92">
    <property type="entry name" value="APYRASE 7"/>
    <property type="match status" value="1"/>
</dbReference>
<organism evidence="6 7">
    <name type="scientific">Quercus lobata</name>
    <name type="common">Valley oak</name>
    <dbReference type="NCBI Taxonomy" id="97700"/>
    <lineage>
        <taxon>Eukaryota</taxon>
        <taxon>Viridiplantae</taxon>
        <taxon>Streptophyta</taxon>
        <taxon>Embryophyta</taxon>
        <taxon>Tracheophyta</taxon>
        <taxon>Spermatophyta</taxon>
        <taxon>Magnoliopsida</taxon>
        <taxon>eudicotyledons</taxon>
        <taxon>Gunneridae</taxon>
        <taxon>Pentapetalae</taxon>
        <taxon>rosids</taxon>
        <taxon>fabids</taxon>
        <taxon>Fagales</taxon>
        <taxon>Fagaceae</taxon>
        <taxon>Quercus</taxon>
    </lineage>
</organism>
<dbReference type="EMBL" id="LRBV02000010">
    <property type="status" value="NOT_ANNOTATED_CDS"/>
    <property type="molecule type" value="Genomic_DNA"/>
</dbReference>
<reference evidence="6 7" key="1">
    <citation type="journal article" date="2016" name="G3 (Bethesda)">
        <title>First Draft Assembly and Annotation of the Genome of a California Endemic Oak Quercus lobata Nee (Fagaceae).</title>
        <authorList>
            <person name="Sork V.L."/>
            <person name="Fitz-Gibbon S.T."/>
            <person name="Puiu D."/>
            <person name="Crepeau M."/>
            <person name="Gugger P.F."/>
            <person name="Sherman R."/>
            <person name="Stevens K."/>
            <person name="Langley C.H."/>
            <person name="Pellegrini M."/>
            <person name="Salzberg S.L."/>
        </authorList>
    </citation>
    <scope>NUCLEOTIDE SEQUENCE [LARGE SCALE GENOMIC DNA]</scope>
    <source>
        <strain evidence="6 7">cv. SW786</strain>
    </source>
</reference>
<dbReference type="GO" id="GO:0016020">
    <property type="term" value="C:membrane"/>
    <property type="evidence" value="ECO:0007669"/>
    <property type="project" value="TreeGrafter"/>
</dbReference>
<keyword evidence="2" id="KW-0378">Hydrolase</keyword>
<feature type="active site" description="Proton acceptor" evidence="3">
    <location>
        <position position="199"/>
    </location>
</feature>
<keyword evidence="7" id="KW-1185">Reference proteome</keyword>
<comment type="similarity">
    <text evidence="1">Belongs to the GDA1/CD39 NTPase family.</text>
</comment>
<evidence type="ECO:0008006" key="8">
    <source>
        <dbReference type="Google" id="ProtNLM"/>
    </source>
</evidence>
<evidence type="ECO:0000313" key="7">
    <source>
        <dbReference type="Proteomes" id="UP000594261"/>
    </source>
</evidence>
<evidence type="ECO:0000256" key="4">
    <source>
        <dbReference type="PIRSR" id="PIRSR600407-2"/>
    </source>
</evidence>
<keyword evidence="4" id="KW-0067">ATP-binding</keyword>
<keyword evidence="4" id="KW-0547">Nucleotide-binding</keyword>
<reference evidence="6" key="2">
    <citation type="submission" date="2021-01" db="UniProtKB">
        <authorList>
            <consortium name="EnsemblPlants"/>
        </authorList>
    </citation>
    <scope>IDENTIFICATION</scope>
</reference>
<accession>A0A7N2MPE3</accession>
<dbReference type="RefSeq" id="XP_030941120.1">
    <property type="nucleotide sequence ID" value="XM_031085260.1"/>
</dbReference>
<keyword evidence="5" id="KW-0472">Membrane</keyword>
<evidence type="ECO:0000256" key="2">
    <source>
        <dbReference type="ARBA" id="ARBA00022801"/>
    </source>
</evidence>
<dbReference type="OrthoDB" id="6372431at2759"/>
<dbReference type="GO" id="GO:0009134">
    <property type="term" value="P:nucleoside diphosphate catabolic process"/>
    <property type="evidence" value="ECO:0007669"/>
    <property type="project" value="TreeGrafter"/>
</dbReference>
<dbReference type="GO" id="GO:0017110">
    <property type="term" value="F:nucleoside diphosphate phosphatase activity"/>
    <property type="evidence" value="ECO:0007669"/>
    <property type="project" value="TreeGrafter"/>
</dbReference>
<dbReference type="OMA" id="VEGEYLW"/>
<feature type="binding site" evidence="4">
    <location>
        <begin position="230"/>
        <end position="234"/>
    </location>
    <ligand>
        <name>ATP</name>
        <dbReference type="ChEBI" id="CHEBI:30616"/>
    </ligand>
</feature>
<dbReference type="InterPro" id="IPR000407">
    <property type="entry name" value="GDA1_CD39_NTPase"/>
</dbReference>
<dbReference type="Proteomes" id="UP000594261">
    <property type="component" value="Chromosome 10"/>
</dbReference>
<evidence type="ECO:0000256" key="1">
    <source>
        <dbReference type="ARBA" id="ARBA00009283"/>
    </source>
</evidence>
<dbReference type="KEGG" id="qlo:115965942"/>
<keyword evidence="5" id="KW-1133">Transmembrane helix</keyword>
<dbReference type="GO" id="GO:0005524">
    <property type="term" value="F:ATP binding"/>
    <property type="evidence" value="ECO:0007669"/>
    <property type="project" value="UniProtKB-KW"/>
</dbReference>
<keyword evidence="5" id="KW-0812">Transmembrane</keyword>
<dbReference type="Pfam" id="PF01150">
    <property type="entry name" value="GDA1_CD39"/>
    <property type="match status" value="1"/>
</dbReference>
<name>A0A7N2MPE3_QUELO</name>
<evidence type="ECO:0000256" key="3">
    <source>
        <dbReference type="PIRSR" id="PIRSR600407-1"/>
    </source>
</evidence>
<dbReference type="InParanoid" id="A0A7N2MPE3"/>
<dbReference type="Gene3D" id="3.30.420.150">
    <property type="entry name" value="Exopolyphosphatase. Domain 2"/>
    <property type="match status" value="1"/>
</dbReference>
<dbReference type="GeneID" id="115965942"/>
<feature type="transmembrane region" description="Helical" evidence="5">
    <location>
        <begin position="21"/>
        <end position="43"/>
    </location>
</feature>
<evidence type="ECO:0000256" key="5">
    <source>
        <dbReference type="SAM" id="Phobius"/>
    </source>
</evidence>
<feature type="transmembrane region" description="Helical" evidence="5">
    <location>
        <begin position="513"/>
        <end position="532"/>
    </location>
</feature>
<dbReference type="EnsemblPlants" id="QL10p008917:mrna">
    <property type="protein sequence ID" value="QL10p008917:mrna"/>
    <property type="gene ID" value="QL10p008917"/>
</dbReference>
<dbReference type="Gramene" id="QL10p008917:mrna">
    <property type="protein sequence ID" value="QL10p008917:mrna"/>
    <property type="gene ID" value="QL10p008917"/>
</dbReference>
<proteinExistence type="inferred from homology"/>
<gene>
    <name evidence="6" type="primary">LOC115965942</name>
</gene>
<dbReference type="AlphaFoldDB" id="A0A7N2MPE3"/>
<dbReference type="PANTHER" id="PTHR11782">
    <property type="entry name" value="ADENOSINE/GUANOSINE DIPHOSPHATASE"/>
    <property type="match status" value="1"/>
</dbReference>
<sequence length="565" mass="62749">MEPKSPSKLKLSITGFTWYKRVLKTSIIVLVVVLLLVGVYFAFSPGKGQSVFKESYFSVVVDCGSSGTRVNVYEWMSEGESNVKFPLLLHSYPDNTTKSSLWKNSCQYHCMQTEPGLDKFVGNSSGVRVSLEPLILWAEQVVPRERHSDTPILVLGTAGLRRLAIDNARQVLEDVEAVVKEHTFLFRKNWIRVLSGKEEAYYGWVALNYKMGRFGNYSKSPTLGLIDLGGSSLQVVMEIDDAREDTHLVRSKIGSKEHRILAYSLPAFGLNEAFDRSVVMLSQVQWFKENTHNTLEVRHPCLGSDFVQNYSCSGCLGLNSSYQKIFSGQTWNAEFPSLHLVGEPNWELCEGLAKAAAINSSSLDWSQPTVGTNCKAGSSSYGGGDFINLTAAAYPSARFHALSGFYAVYKVLNLNPRANFTKIWEEGQQLCSRSWANLSSISRNQKYAGQYCFHVPYMASLIKDSLCLGDKEIIFGPGDVSWTLGAALVEGEQLLFRTTKTETSISTLKNMSIVSSPVVLFVLLLCLLFIIYRCQIKLPMPSRNSSAAAGVSLPSYVAHSKRRPN</sequence>
<evidence type="ECO:0000313" key="6">
    <source>
        <dbReference type="EnsemblPlants" id="QL10p008917:mrna"/>
    </source>
</evidence>